<protein>
    <submittedName>
        <fullName evidence="1">Uncharacterized protein</fullName>
    </submittedName>
</protein>
<sequence length="179" mass="19335">MKTSALILTLTLSSFASATHAALTEAQQMMLDDALSAAPPTIRASVTVVDWNKNVLQQGDGSYTCFPTPPQLKGTAPMCMDGPWMEWAHAWMEKKPFQAKAIGISYMLAGDGGASNIDPYAEMETADNQWIVEGPHLMILLPDPAMLDSLPTDPAQGGPYVMWKGTPYAHIMIPVGARK</sequence>
<dbReference type="AlphaFoldDB" id="A0A7T8EEM1"/>
<dbReference type="EMBL" id="CP032664">
    <property type="protein sequence ID" value="QQO84942.1"/>
    <property type="molecule type" value="Genomic_DNA"/>
</dbReference>
<reference evidence="1" key="1">
    <citation type="submission" date="2018-09" db="EMBL/GenBank/DDBJ databases">
        <title>Genome sequencing and analysis.</title>
        <authorList>
            <person name="Huang Y.-T."/>
        </authorList>
    </citation>
    <scope>NUCLEOTIDE SEQUENCE</scope>
    <source>
        <strain evidence="1">HIDE</strain>
    </source>
</reference>
<gene>
    <name evidence="1" type="ORF">D7032_17860</name>
</gene>
<dbReference type="GeneID" id="93810584"/>
<accession>A0A7T8EEM1</accession>
<organism evidence="1">
    <name type="scientific">Shewanella algae</name>
    <dbReference type="NCBI Taxonomy" id="38313"/>
    <lineage>
        <taxon>Bacteria</taxon>
        <taxon>Pseudomonadati</taxon>
        <taxon>Pseudomonadota</taxon>
        <taxon>Gammaproteobacteria</taxon>
        <taxon>Alteromonadales</taxon>
        <taxon>Shewanellaceae</taxon>
        <taxon>Shewanella</taxon>
    </lineage>
</organism>
<evidence type="ECO:0000313" key="1">
    <source>
        <dbReference type="EMBL" id="QQO84942.1"/>
    </source>
</evidence>
<dbReference type="RefSeq" id="WP_025008956.1">
    <property type="nucleotide sequence ID" value="NZ_CP032664.1"/>
</dbReference>
<name>A0A7T8EEM1_9GAMM</name>
<proteinExistence type="predicted"/>